<dbReference type="AlphaFoldDB" id="A0A3E1IQP2"/>
<gene>
    <name evidence="1" type="ORF">AXE76_03600</name>
</gene>
<proteinExistence type="predicted"/>
<accession>A0A3E1IQP2</accession>
<name>A0A3E1IQP2_GARVA</name>
<evidence type="ECO:0000313" key="1">
    <source>
        <dbReference type="EMBL" id="RFD75277.1"/>
    </source>
</evidence>
<reference evidence="1 2" key="1">
    <citation type="submission" date="2016-02" db="EMBL/GenBank/DDBJ databases">
        <title>Gardnerella vaginalis Subgroups Defined by cpn60 Sequencing and Sialidase Activity in Isolates from Canada, Belgium and Kenya.</title>
        <authorList>
            <person name="Schellenberg J."/>
            <person name="Paramel Jayaprakash T."/>
            <person name="Withana Gamage N."/>
            <person name="Patterson M.H."/>
            <person name="Vaneechoutte M."/>
            <person name="Hill J.E."/>
        </authorList>
    </citation>
    <scope>NUCLEOTIDE SEQUENCE [LARGE SCALE GENOMIC DNA]</scope>
    <source>
        <strain evidence="1 2">N160</strain>
    </source>
</reference>
<evidence type="ECO:0000313" key="2">
    <source>
        <dbReference type="Proteomes" id="UP000258888"/>
    </source>
</evidence>
<comment type="caution">
    <text evidence="1">The sequence shown here is derived from an EMBL/GenBank/DDBJ whole genome shotgun (WGS) entry which is preliminary data.</text>
</comment>
<keyword evidence="2" id="KW-1185">Reference proteome</keyword>
<dbReference type="EMBL" id="LSLH01000001">
    <property type="protein sequence ID" value="RFD75277.1"/>
    <property type="molecule type" value="Genomic_DNA"/>
</dbReference>
<dbReference type="InterPro" id="IPR011664">
    <property type="entry name" value="Abi_system_AbiD/AbiF-like"/>
</dbReference>
<protein>
    <submittedName>
        <fullName evidence="1">DNA-binding protein</fullName>
    </submittedName>
</protein>
<organism evidence="1 2">
    <name type="scientific">Gardnerella vaginalis</name>
    <dbReference type="NCBI Taxonomy" id="2702"/>
    <lineage>
        <taxon>Bacteria</taxon>
        <taxon>Bacillati</taxon>
        <taxon>Actinomycetota</taxon>
        <taxon>Actinomycetes</taxon>
        <taxon>Bifidobacteriales</taxon>
        <taxon>Bifidobacteriaceae</taxon>
        <taxon>Gardnerella</taxon>
    </lineage>
</organism>
<dbReference type="RefSeq" id="WP_116794290.1">
    <property type="nucleotide sequence ID" value="NZ_CP160093.1"/>
</dbReference>
<keyword evidence="1" id="KW-0238">DNA-binding</keyword>
<dbReference type="Proteomes" id="UP000258888">
    <property type="component" value="Unassembled WGS sequence"/>
</dbReference>
<dbReference type="GO" id="GO:0003677">
    <property type="term" value="F:DNA binding"/>
    <property type="evidence" value="ECO:0007669"/>
    <property type="project" value="UniProtKB-KW"/>
</dbReference>
<dbReference type="Pfam" id="PF07751">
    <property type="entry name" value="Abi_2"/>
    <property type="match status" value="1"/>
</dbReference>
<sequence>MDNRYCSCAKKTCVINKLPVKLSSIDQIKHLKKQGITFNKQSEDFAISYLSTFSYYFETCSYKKLFNKRVGGSRDGQYIDLDFDQLCKIEQLNRMFQKLLLLITLIIEHESKVKLMKMFTENPEEDGYSIVEDYMFSLDNDDRKILIAELERLKDGKYSRESAEKYTVGMPIWVFVEGVTFGTLLRFYRFCAKRWGSREMQKEHHLLCRVKSVRNACAHSNSILDGITEKSSDNVLVLEEVSKAIETVGFNKRARRSNMCNAKMKEIVITAYMYKKFLHRNYQCDECVNDQESIIRYIAGGFIKKASEYADEYDKASKFNSLLAFICTVIDSWICER</sequence>